<keyword evidence="2" id="KW-0406">Ion transport</keyword>
<dbReference type="AlphaFoldDB" id="E1ZBI8"/>
<dbReference type="Proteomes" id="UP000008141">
    <property type="component" value="Unassembled WGS sequence"/>
</dbReference>
<dbReference type="PANTHER" id="PTHR13890:SF31">
    <property type="entry name" value="MAGNESIUM TRANSPORTER MRS2-2-RELATED"/>
    <property type="match status" value="1"/>
</dbReference>
<keyword evidence="2" id="KW-0460">Magnesium</keyword>
<dbReference type="KEGG" id="cvr:CHLNCDRAFT_144486"/>
<keyword evidence="2" id="KW-0472">Membrane</keyword>
<feature type="compositionally biased region" description="Basic and acidic residues" evidence="3">
    <location>
        <begin position="256"/>
        <end position="278"/>
    </location>
</feature>
<keyword evidence="2" id="KW-1133">Transmembrane helix</keyword>
<feature type="transmembrane region" description="Helical" evidence="2">
    <location>
        <begin position="391"/>
        <end position="415"/>
    </location>
</feature>
<dbReference type="InParanoid" id="E1ZBI8"/>
<keyword evidence="2" id="KW-0812">Transmembrane</keyword>
<dbReference type="GeneID" id="17356174"/>
<dbReference type="Pfam" id="PF22099">
    <property type="entry name" value="MRS2-like"/>
    <property type="match status" value="1"/>
</dbReference>
<dbReference type="CDD" id="cd12823">
    <property type="entry name" value="Mrs2_Mfm1p-like"/>
    <property type="match status" value="1"/>
</dbReference>
<dbReference type="EMBL" id="GL433841">
    <property type="protein sequence ID" value="EFN56862.1"/>
    <property type="molecule type" value="Genomic_DNA"/>
</dbReference>
<organism evidence="5">
    <name type="scientific">Chlorella variabilis</name>
    <name type="common">Green alga</name>
    <dbReference type="NCBI Taxonomy" id="554065"/>
    <lineage>
        <taxon>Eukaryota</taxon>
        <taxon>Viridiplantae</taxon>
        <taxon>Chlorophyta</taxon>
        <taxon>core chlorophytes</taxon>
        <taxon>Trebouxiophyceae</taxon>
        <taxon>Chlorellales</taxon>
        <taxon>Chlorellaceae</taxon>
        <taxon>Chlorella clade</taxon>
        <taxon>Chlorella</taxon>
    </lineage>
</organism>
<evidence type="ECO:0000256" key="1">
    <source>
        <dbReference type="ARBA" id="ARBA00007535"/>
    </source>
</evidence>
<dbReference type="OrthoDB" id="510033at2759"/>
<keyword evidence="5" id="KW-1185">Reference proteome</keyword>
<dbReference type="RefSeq" id="XP_005848964.1">
    <property type="nucleotide sequence ID" value="XM_005848902.1"/>
</dbReference>
<sequence length="435" mass="47254">MESGPLMLQRRDAASARGLPPKNSSKSIVLIDEAGHASYTTLRKQALVTELALRHRDIRALDPAVQLPYPSAIFVRKQALVLNLEGLKLIIGRDKTLVISVPSLTDLAARTLPDISNPVVVRLSNHIAASKFLFSEAPGADGLPPAASYMSLEELKLMEALPYELRALEAALLMVLQVLQHEVAYLESVTHPVLARIRRSVTRLDLEQLYEIQNRLDKTVARVAKIKEILEELLDDELQMAGLGDACRTEGGSPKADSDPGGCRRADSGDKEGSKCDQARAGWTAMDMDRDEVGEAEDLMEAYWLQASPPAASAAPRCCRVDSALSRLKILQERITNTEHLVNLDLDAKRNALVALGLAVDLMLMCFEIHMAITGIFGMNLTSGLERWDPYSLWTIAGGGVVLGLGAMTAVGLYVRRMGLLNVPNFGLAPTGTTG</sequence>
<dbReference type="GO" id="GO:0016020">
    <property type="term" value="C:membrane"/>
    <property type="evidence" value="ECO:0007669"/>
    <property type="project" value="UniProtKB-SubCell"/>
</dbReference>
<comment type="similarity">
    <text evidence="1 2">Belongs to the CorA metal ion transporter (MIT) (TC 1.A.35.5) family.</text>
</comment>
<dbReference type="eggNOG" id="KOG2662">
    <property type="taxonomic scope" value="Eukaryota"/>
</dbReference>
<gene>
    <name evidence="4" type="ORF">CHLNCDRAFT_144486</name>
</gene>
<comment type="function">
    <text evidence="2">Magnesium transporter that may mediate the influx of magnesium.</text>
</comment>
<feature type="region of interest" description="Disordered" evidence="3">
    <location>
        <begin position="1"/>
        <end position="24"/>
    </location>
</feature>
<dbReference type="Gene3D" id="1.20.58.340">
    <property type="entry name" value="Magnesium transport protein CorA, transmembrane region"/>
    <property type="match status" value="1"/>
</dbReference>
<dbReference type="OMA" id="FAMNIPH"/>
<reference evidence="4 5" key="1">
    <citation type="journal article" date="2010" name="Plant Cell">
        <title>The Chlorella variabilis NC64A genome reveals adaptation to photosymbiosis, coevolution with viruses, and cryptic sex.</title>
        <authorList>
            <person name="Blanc G."/>
            <person name="Duncan G."/>
            <person name="Agarkova I."/>
            <person name="Borodovsky M."/>
            <person name="Gurnon J."/>
            <person name="Kuo A."/>
            <person name="Lindquist E."/>
            <person name="Lucas S."/>
            <person name="Pangilinan J."/>
            <person name="Polle J."/>
            <person name="Salamov A."/>
            <person name="Terry A."/>
            <person name="Yamada T."/>
            <person name="Dunigan D.D."/>
            <person name="Grigoriev I.V."/>
            <person name="Claverie J.M."/>
            <person name="Van Etten J.L."/>
        </authorList>
    </citation>
    <scope>NUCLEOTIDE SEQUENCE [LARGE SCALE GENOMIC DNA]</scope>
    <source>
        <strain evidence="4 5">NC64A</strain>
    </source>
</reference>
<dbReference type="GO" id="GO:0015095">
    <property type="term" value="F:magnesium ion transmembrane transporter activity"/>
    <property type="evidence" value="ECO:0007669"/>
    <property type="project" value="UniProtKB-ARBA"/>
</dbReference>
<dbReference type="InterPro" id="IPR039204">
    <property type="entry name" value="MRS2-like"/>
</dbReference>
<name>E1ZBI8_CHLVA</name>
<evidence type="ECO:0000256" key="3">
    <source>
        <dbReference type="SAM" id="MobiDB-lite"/>
    </source>
</evidence>
<feature type="region of interest" description="Disordered" evidence="3">
    <location>
        <begin position="246"/>
        <end position="278"/>
    </location>
</feature>
<evidence type="ECO:0000256" key="2">
    <source>
        <dbReference type="RuleBase" id="RU366041"/>
    </source>
</evidence>
<proteinExistence type="inferred from homology"/>
<dbReference type="PANTHER" id="PTHR13890">
    <property type="entry name" value="RNA SPLICING PROTEIN MRS2, MITOCHONDRIAL"/>
    <property type="match status" value="1"/>
</dbReference>
<keyword evidence="2" id="KW-0813">Transport</keyword>
<evidence type="ECO:0000313" key="4">
    <source>
        <dbReference type="EMBL" id="EFN56862.1"/>
    </source>
</evidence>
<accession>E1ZBI8</accession>
<protein>
    <recommendedName>
        <fullName evidence="2">Magnesium transporter</fullName>
    </recommendedName>
</protein>
<dbReference type="Gene3D" id="2.40.128.330">
    <property type="match status" value="1"/>
</dbReference>
<comment type="subcellular location">
    <subcellularLocation>
        <location evidence="2">Membrane</location>
        <topology evidence="2">Multi-pass membrane protein</topology>
    </subcellularLocation>
</comment>
<evidence type="ECO:0000313" key="5">
    <source>
        <dbReference type="Proteomes" id="UP000008141"/>
    </source>
</evidence>
<feature type="transmembrane region" description="Helical" evidence="2">
    <location>
        <begin position="353"/>
        <end position="379"/>
    </location>
</feature>